<keyword evidence="7 13" id="KW-0547">Nucleotide-binding</keyword>
<reference evidence="15" key="2">
    <citation type="submission" date="2022-09" db="EMBL/GenBank/DDBJ databases">
        <authorList>
            <person name="Sun Q."/>
            <person name="Ohkuma M."/>
        </authorList>
    </citation>
    <scope>NUCLEOTIDE SEQUENCE</scope>
    <source>
        <strain evidence="15">JCM 13583</strain>
    </source>
</reference>
<keyword evidence="6" id="KW-0479">Metal-binding</keyword>
<evidence type="ECO:0000256" key="7">
    <source>
        <dbReference type="ARBA" id="ARBA00022741"/>
    </source>
</evidence>
<dbReference type="AlphaFoldDB" id="A0AA37BRN4"/>
<dbReference type="InterPro" id="IPR014729">
    <property type="entry name" value="Rossmann-like_a/b/a_fold"/>
</dbReference>
<dbReference type="GO" id="GO:0005737">
    <property type="term" value="C:cytoplasm"/>
    <property type="evidence" value="ECO:0007669"/>
    <property type="project" value="UniProtKB-SubCell"/>
</dbReference>
<reference evidence="15" key="1">
    <citation type="journal article" date="2014" name="Int. J. Syst. Evol. Microbiol.">
        <title>Complete genome sequence of Corynebacterium casei LMG S-19264T (=DSM 44701T), isolated from a smear-ripened cheese.</title>
        <authorList>
            <consortium name="US DOE Joint Genome Institute (JGI-PGF)"/>
            <person name="Walter F."/>
            <person name="Albersmeier A."/>
            <person name="Kalinowski J."/>
            <person name="Ruckert C."/>
        </authorList>
    </citation>
    <scope>NUCLEOTIDE SEQUENCE</scope>
    <source>
        <strain evidence="15">JCM 13583</strain>
    </source>
</reference>
<dbReference type="InterPro" id="IPR009080">
    <property type="entry name" value="tRNAsynth_Ia_anticodon-bd"/>
</dbReference>
<dbReference type="PRINTS" id="PR00983">
    <property type="entry name" value="TRNASYNTHCYS"/>
</dbReference>
<dbReference type="EMBL" id="BMNY01000002">
    <property type="protein sequence ID" value="GGM75486.1"/>
    <property type="molecule type" value="Genomic_DNA"/>
</dbReference>
<dbReference type="GO" id="GO:0046872">
    <property type="term" value="F:metal ion binding"/>
    <property type="evidence" value="ECO:0007669"/>
    <property type="project" value="UniProtKB-KW"/>
</dbReference>
<dbReference type="GO" id="GO:0005524">
    <property type="term" value="F:ATP binding"/>
    <property type="evidence" value="ECO:0007669"/>
    <property type="project" value="UniProtKB-UniRule"/>
</dbReference>
<feature type="short sequence motif" description="'HIGH' region" evidence="13">
    <location>
        <begin position="29"/>
        <end position="39"/>
    </location>
</feature>
<dbReference type="PANTHER" id="PTHR10890:SF3">
    <property type="entry name" value="CYSTEINE--TRNA LIGASE, CYTOPLASMIC"/>
    <property type="match status" value="1"/>
</dbReference>
<comment type="caution">
    <text evidence="13">Lacks conserved residue(s) required for the propagation of feature annotation.</text>
</comment>
<dbReference type="Gene3D" id="3.40.50.620">
    <property type="entry name" value="HUPs"/>
    <property type="match status" value="1"/>
</dbReference>
<dbReference type="InterPro" id="IPR015803">
    <property type="entry name" value="Cys-tRNA-ligase"/>
</dbReference>
<dbReference type="SUPFAM" id="SSF47323">
    <property type="entry name" value="Anticodon-binding domain of a subclass of class I aminoacyl-tRNA synthetases"/>
    <property type="match status" value="1"/>
</dbReference>
<name>A0AA37BRN4_9ARCH</name>
<keyword evidence="4 13" id="KW-0963">Cytoplasm</keyword>
<evidence type="ECO:0000256" key="4">
    <source>
        <dbReference type="ARBA" id="ARBA00022490"/>
    </source>
</evidence>
<comment type="catalytic activity">
    <reaction evidence="12 13">
        <text>tRNA(Cys) + L-cysteine + ATP = L-cysteinyl-tRNA(Cys) + AMP + diphosphate</text>
        <dbReference type="Rhea" id="RHEA:17773"/>
        <dbReference type="Rhea" id="RHEA-COMP:9661"/>
        <dbReference type="Rhea" id="RHEA-COMP:9679"/>
        <dbReference type="ChEBI" id="CHEBI:30616"/>
        <dbReference type="ChEBI" id="CHEBI:33019"/>
        <dbReference type="ChEBI" id="CHEBI:35235"/>
        <dbReference type="ChEBI" id="CHEBI:78442"/>
        <dbReference type="ChEBI" id="CHEBI:78517"/>
        <dbReference type="ChEBI" id="CHEBI:456215"/>
        <dbReference type="EC" id="6.1.1.16"/>
    </reaction>
</comment>
<evidence type="ECO:0000256" key="2">
    <source>
        <dbReference type="ARBA" id="ARBA00004496"/>
    </source>
</evidence>
<comment type="subcellular location">
    <subcellularLocation>
        <location evidence="2 13">Cytoplasm</location>
    </subcellularLocation>
</comment>
<evidence type="ECO:0000256" key="6">
    <source>
        <dbReference type="ARBA" id="ARBA00022723"/>
    </source>
</evidence>
<sequence length="445" mass="51426">MRIRDTLSGREEEFREMHRGRVNMFVCGPTVYDYFHLGHARTYVFFDTVAKYLRLKGYSVFYLQNITDIDDKIIKRAQEEGTDYRQVASRFLSVYMEDMGALGIDSVNLYAPSTLYMDEILSQVQRLLDSGHAYVSSDGVYFDITTFPDYGELSHQKLSELIPNMRVEGEGKRNPGDFVLWKFMKPGEPYWPSPWGDGRPGWHIEDTSITEAYFGPEYDIHGGGSDLIFPHHEDEIAQMRSISGRRHLARYWLHTGMVNVGREKMSKSLRNYVTIGELLGRYPKETVRLHVLGTGYRNTLQFDEETIRASDELRRYIQNAYYRATTGTWAADTGDLSGRVMACMDSDMDTRGAIGVVVEACREANARGVERVQEFRSFLEWADAFLGILRRPKADTGKLVENVLGIRREMRAMRMYEVSDRIRQALRESGIEIQDVGERTEWWYA</sequence>
<proteinExistence type="inferred from homology"/>
<keyword evidence="11 13" id="KW-0030">Aminoacyl-tRNA synthetase</keyword>
<dbReference type="EC" id="6.1.1.16" evidence="13"/>
<dbReference type="RefSeq" id="WP_188681266.1">
    <property type="nucleotide sequence ID" value="NZ_BMNY01000002.1"/>
</dbReference>
<dbReference type="SUPFAM" id="SSF52374">
    <property type="entry name" value="Nucleotidylyl transferase"/>
    <property type="match status" value="1"/>
</dbReference>
<evidence type="ECO:0000256" key="10">
    <source>
        <dbReference type="ARBA" id="ARBA00022917"/>
    </source>
</evidence>
<dbReference type="InterPro" id="IPR024909">
    <property type="entry name" value="Cys-tRNA/MSH_ligase"/>
</dbReference>
<evidence type="ECO:0000256" key="3">
    <source>
        <dbReference type="ARBA" id="ARBA00005594"/>
    </source>
</evidence>
<dbReference type="Proteomes" id="UP000632195">
    <property type="component" value="Unassembled WGS sequence"/>
</dbReference>
<evidence type="ECO:0000313" key="16">
    <source>
        <dbReference type="Proteomes" id="UP000632195"/>
    </source>
</evidence>
<protein>
    <recommendedName>
        <fullName evidence="13">Cysteine--tRNA ligase</fullName>
        <ecNumber evidence="13">6.1.1.16</ecNumber>
    </recommendedName>
    <alternativeName>
        <fullName evidence="13">Cysteinyl-tRNA synthetase</fullName>
        <shortName evidence="13">CysRS</shortName>
    </alternativeName>
</protein>
<comment type="caution">
    <text evidence="15">The sequence shown here is derived from an EMBL/GenBank/DDBJ whole genome shotgun (WGS) entry which is preliminary data.</text>
</comment>
<dbReference type="GO" id="GO:0004817">
    <property type="term" value="F:cysteine-tRNA ligase activity"/>
    <property type="evidence" value="ECO:0007669"/>
    <property type="project" value="UniProtKB-UniRule"/>
</dbReference>
<keyword evidence="8" id="KW-0862">Zinc</keyword>
<dbReference type="InterPro" id="IPR015273">
    <property type="entry name" value="Cys-tRNA-synt_Ia_DALR"/>
</dbReference>
<evidence type="ECO:0000256" key="1">
    <source>
        <dbReference type="ARBA" id="ARBA00001947"/>
    </source>
</evidence>
<evidence type="ECO:0000256" key="9">
    <source>
        <dbReference type="ARBA" id="ARBA00022840"/>
    </source>
</evidence>
<evidence type="ECO:0000256" key="8">
    <source>
        <dbReference type="ARBA" id="ARBA00022833"/>
    </source>
</evidence>
<gene>
    <name evidence="13" type="primary">cysS</name>
    <name evidence="15" type="ORF">GCM10007108_11740</name>
</gene>
<dbReference type="HAMAP" id="MF_00041">
    <property type="entry name" value="Cys_tRNA_synth"/>
    <property type="match status" value="1"/>
</dbReference>
<accession>A0AA37BRN4</accession>
<dbReference type="InterPro" id="IPR032678">
    <property type="entry name" value="tRNA-synt_1_cat_dom"/>
</dbReference>
<dbReference type="SMART" id="SM00840">
    <property type="entry name" value="DALR_2"/>
    <property type="match status" value="1"/>
</dbReference>
<evidence type="ECO:0000313" key="15">
    <source>
        <dbReference type="EMBL" id="GGM75486.1"/>
    </source>
</evidence>
<feature type="domain" description="Cysteinyl-tRNA synthetase class Ia DALR" evidence="14">
    <location>
        <begin position="339"/>
        <end position="397"/>
    </location>
</feature>
<comment type="cofactor">
    <cofactor evidence="1">
        <name>Zn(2+)</name>
        <dbReference type="ChEBI" id="CHEBI:29105"/>
    </cofactor>
</comment>
<evidence type="ECO:0000256" key="12">
    <source>
        <dbReference type="ARBA" id="ARBA00047398"/>
    </source>
</evidence>
<dbReference type="Gene3D" id="1.20.120.1910">
    <property type="entry name" value="Cysteine-tRNA ligase, C-terminal anti-codon recognition domain"/>
    <property type="match status" value="1"/>
</dbReference>
<keyword evidence="16" id="KW-1185">Reference proteome</keyword>
<evidence type="ECO:0000256" key="5">
    <source>
        <dbReference type="ARBA" id="ARBA00022598"/>
    </source>
</evidence>
<comment type="similarity">
    <text evidence="3 13">Belongs to the class-I aminoacyl-tRNA synthetase family.</text>
</comment>
<evidence type="ECO:0000256" key="11">
    <source>
        <dbReference type="ARBA" id="ARBA00023146"/>
    </source>
</evidence>
<organism evidence="15 16">
    <name type="scientific">Thermogymnomonas acidicola</name>
    <dbReference type="NCBI Taxonomy" id="399579"/>
    <lineage>
        <taxon>Archaea</taxon>
        <taxon>Methanobacteriati</taxon>
        <taxon>Thermoplasmatota</taxon>
        <taxon>Thermoplasmata</taxon>
        <taxon>Thermoplasmatales</taxon>
        <taxon>Thermogymnomonas</taxon>
    </lineage>
</organism>
<evidence type="ECO:0000259" key="14">
    <source>
        <dbReference type="SMART" id="SM00840"/>
    </source>
</evidence>
<keyword evidence="9 13" id="KW-0067">ATP-binding</keyword>
<evidence type="ECO:0000256" key="13">
    <source>
        <dbReference type="HAMAP-Rule" id="MF_00041"/>
    </source>
</evidence>
<dbReference type="NCBIfam" id="TIGR00435">
    <property type="entry name" value="cysS"/>
    <property type="match status" value="1"/>
</dbReference>
<keyword evidence="10 13" id="KW-0648">Protein biosynthesis</keyword>
<dbReference type="Pfam" id="PF01406">
    <property type="entry name" value="tRNA-synt_1e"/>
    <property type="match status" value="1"/>
</dbReference>
<dbReference type="CDD" id="cd00672">
    <property type="entry name" value="CysRS_core"/>
    <property type="match status" value="1"/>
</dbReference>
<feature type="binding site" evidence="13">
    <location>
        <position position="267"/>
    </location>
    <ligand>
        <name>ATP</name>
        <dbReference type="ChEBI" id="CHEBI:30616"/>
    </ligand>
</feature>
<dbReference type="PANTHER" id="PTHR10890">
    <property type="entry name" value="CYSTEINYL-TRNA SYNTHETASE"/>
    <property type="match status" value="1"/>
</dbReference>
<keyword evidence="5 13" id="KW-0436">Ligase</keyword>
<dbReference type="GO" id="GO:0006423">
    <property type="term" value="P:cysteinyl-tRNA aminoacylation"/>
    <property type="evidence" value="ECO:0007669"/>
    <property type="project" value="UniProtKB-UniRule"/>
</dbReference>
<feature type="short sequence motif" description="'KMSKS' region" evidence="13">
    <location>
        <begin position="264"/>
        <end position="268"/>
    </location>
</feature>